<evidence type="ECO:0000259" key="2">
    <source>
        <dbReference type="SMART" id="SM00128"/>
    </source>
</evidence>
<organism evidence="3 4">
    <name type="scientific">Ridgeia piscesae</name>
    <name type="common">Tubeworm</name>
    <dbReference type="NCBI Taxonomy" id="27915"/>
    <lineage>
        <taxon>Eukaryota</taxon>
        <taxon>Metazoa</taxon>
        <taxon>Spiralia</taxon>
        <taxon>Lophotrochozoa</taxon>
        <taxon>Annelida</taxon>
        <taxon>Polychaeta</taxon>
        <taxon>Sedentaria</taxon>
        <taxon>Canalipalpata</taxon>
        <taxon>Sabellida</taxon>
        <taxon>Siboglinidae</taxon>
        <taxon>Ridgeia</taxon>
    </lineage>
</organism>
<dbReference type="SMART" id="SM00128">
    <property type="entry name" value="IPPc"/>
    <property type="match status" value="1"/>
</dbReference>
<evidence type="ECO:0000313" key="4">
    <source>
        <dbReference type="Proteomes" id="UP001209878"/>
    </source>
</evidence>
<name>A0AAD9KAC1_RIDPI</name>
<comment type="caution">
    <text evidence="3">The sequence shown here is derived from an EMBL/GenBank/DDBJ whole genome shotgun (WGS) entry which is preliminary data.</text>
</comment>
<keyword evidence="4" id="KW-1185">Reference proteome</keyword>
<dbReference type="SUPFAM" id="SSF56219">
    <property type="entry name" value="DNase I-like"/>
    <property type="match status" value="1"/>
</dbReference>
<feature type="compositionally biased region" description="Basic and acidic residues" evidence="1">
    <location>
        <begin position="106"/>
        <end position="127"/>
    </location>
</feature>
<dbReference type="PANTHER" id="PTHR47039:SF1">
    <property type="entry name" value="INOSITOL POLYPHOSPHATE 5-PHOSPHATASE E"/>
    <property type="match status" value="1"/>
</dbReference>
<dbReference type="Pfam" id="PF22669">
    <property type="entry name" value="Exo_endo_phos2"/>
    <property type="match status" value="1"/>
</dbReference>
<dbReference type="PANTHER" id="PTHR47039">
    <property type="entry name" value="INOSITOL POLYPHOSPHATE 5-PHOSPHATASE E"/>
    <property type="match status" value="1"/>
</dbReference>
<evidence type="ECO:0000313" key="3">
    <source>
        <dbReference type="EMBL" id="KAK2167511.1"/>
    </source>
</evidence>
<feature type="region of interest" description="Disordered" evidence="1">
    <location>
        <begin position="1"/>
        <end position="24"/>
    </location>
</feature>
<feature type="compositionally biased region" description="Basic and acidic residues" evidence="1">
    <location>
        <begin position="140"/>
        <end position="149"/>
    </location>
</feature>
<dbReference type="GO" id="GO:0046856">
    <property type="term" value="P:phosphatidylinositol dephosphorylation"/>
    <property type="evidence" value="ECO:0007669"/>
    <property type="project" value="InterPro"/>
</dbReference>
<feature type="domain" description="Inositol polyphosphate-related phosphatase" evidence="2">
    <location>
        <begin position="336"/>
        <end position="640"/>
    </location>
</feature>
<protein>
    <recommendedName>
        <fullName evidence="2">Inositol polyphosphate-related phosphatase domain-containing protein</fullName>
    </recommendedName>
</protein>
<dbReference type="InterPro" id="IPR036691">
    <property type="entry name" value="Endo/exonu/phosph_ase_sf"/>
</dbReference>
<dbReference type="AlphaFoldDB" id="A0AAD9KAC1"/>
<dbReference type="Proteomes" id="UP001209878">
    <property type="component" value="Unassembled WGS sequence"/>
</dbReference>
<accession>A0AAD9KAC1</accession>
<feature type="region of interest" description="Disordered" evidence="1">
    <location>
        <begin position="61"/>
        <end position="271"/>
    </location>
</feature>
<feature type="compositionally biased region" description="Basic residues" evidence="1">
    <location>
        <begin position="10"/>
        <end position="24"/>
    </location>
</feature>
<dbReference type="InterPro" id="IPR000300">
    <property type="entry name" value="IPPc"/>
</dbReference>
<dbReference type="EMBL" id="JAODUO010001272">
    <property type="protein sequence ID" value="KAK2167511.1"/>
    <property type="molecule type" value="Genomic_DNA"/>
</dbReference>
<dbReference type="Gene3D" id="3.60.10.10">
    <property type="entry name" value="Endonuclease/exonuclease/phosphatase"/>
    <property type="match status" value="1"/>
</dbReference>
<proteinExistence type="predicted"/>
<evidence type="ECO:0000256" key="1">
    <source>
        <dbReference type="SAM" id="MobiDB-lite"/>
    </source>
</evidence>
<sequence>MDSTETTPRGGRKKKSALSKLVAKKQCKSTNLMSEDEDCQMEESASRTELAKILEKQDICGKGAEAEGGDLLTRRRNLGNHNGSHMTQEDSDEGIEVGASSLMRESAMEDGRQTREAVNRLSSVDDKMSEDDDIVCSSSHGEKRLRDKDSDGDDLTQESGHVRTSKKQSSKNKGLFGMSEDTGDMSGGQGHRDDGDVHMETDRNSDIDADTKEVRRNYEGLLSSQPEQRVDISQDEKNVSMNSERDDLLTDLQKPISDTTSSPRTSVDRPVSSSLYSSYKVHHSTDTMSQASYQSTSALPQIEAHKARNRSYLVGSISSNGSMLGSNELERFFPERKMHIFVGTWNMAAAKIVPDCLDDFILPESCDYVQDVYVIGSQESVASRREWEISLQETLGPQHVLMHSAAHGVLYLSIFVRRDLLWYCSVCEEDSVSTRAGPASVKTKGAIAVCFTIFGTSLLFINSHFTAHDGKVKERIADYKKIITGIQLPKVVVHNHHQKPHADVTTKFDAVFWSGDLNFRILRERDQIHVAAEGLEADGTANYHNLVQHDELFRVMNEGLAFQDFQEGRIKFKPTYKFDVGTNTYDTKKLRIPSYTDRILFRSKKKNCVTCLYYDSAYSIKSSDHKPVFGFFEIVLRPGRDNIPLAAGQFNRDIWLEGEDHVTFTCLVIYDHVFC</sequence>
<feature type="compositionally biased region" description="Polar residues" evidence="1">
    <location>
        <begin position="256"/>
        <end position="271"/>
    </location>
</feature>
<feature type="compositionally biased region" description="Basic and acidic residues" evidence="1">
    <location>
        <begin position="228"/>
        <end position="248"/>
    </location>
</feature>
<dbReference type="GO" id="GO:0016791">
    <property type="term" value="F:phosphatase activity"/>
    <property type="evidence" value="ECO:0007669"/>
    <property type="project" value="InterPro"/>
</dbReference>
<dbReference type="InterPro" id="IPR053321">
    <property type="entry name" value="IPP-5-Phosphatase_Type_IV"/>
</dbReference>
<reference evidence="3" key="1">
    <citation type="journal article" date="2023" name="Mol. Biol. Evol.">
        <title>Third-Generation Sequencing Reveals the Adaptive Role of the Epigenome in Three Deep-Sea Polychaetes.</title>
        <authorList>
            <person name="Perez M."/>
            <person name="Aroh O."/>
            <person name="Sun Y."/>
            <person name="Lan Y."/>
            <person name="Juniper S.K."/>
            <person name="Young C.R."/>
            <person name="Angers B."/>
            <person name="Qian P.Y."/>
        </authorList>
    </citation>
    <scope>NUCLEOTIDE SEQUENCE</scope>
    <source>
        <strain evidence="3">R07B-5</strain>
    </source>
</reference>
<gene>
    <name evidence="3" type="ORF">NP493_1273g01136</name>
</gene>
<feature type="compositionally biased region" description="Basic and acidic residues" evidence="1">
    <location>
        <begin position="190"/>
        <end position="218"/>
    </location>
</feature>